<proteinExistence type="predicted"/>
<dbReference type="InterPro" id="IPR036514">
    <property type="entry name" value="SGNH_hydro_sf"/>
</dbReference>
<evidence type="ECO:0000256" key="2">
    <source>
        <dbReference type="SAM" id="MobiDB-lite"/>
    </source>
</evidence>
<evidence type="ECO:0000313" key="4">
    <source>
        <dbReference type="EMBL" id="EFG04297.2"/>
    </source>
</evidence>
<sequence>MGGGVPGVGTFFAGRDSSSGAVDCTGVRGIDLGRHDHPPAKGRSMRRDPGTPRQRWTVPQRPAAFTAAAHGSEPQHQDPRQHQGTRQHPPAPRQAASARRGLRALVVALVTGALAAGTVSAAAQPTAHRTAAHPTAARPTTAAQPTAAQPGAAQPTAAPRPAAAPVGGGPPTDGLFYLQSVGGGYKISAGPPLLNTHRPKGDEDHQQWSFEASASGTFKVRNPTRDNQCMARISEPEGARLAVRDCAAAATDWTVQREAGERYRISVPGTQEFLRSAHEGGPVTFENARTRPAMTEADAHSEPQTPEKLQAREAWQAYHDHIAYTTWYITPILPARGHMPEDPTFDQLTFLTTHNAFYNQDDANGAAPMPSQPNSIRTQLDNGVRALMLDAYDFNGRVRMCHGACLPTSQPMSDVFGAIADFLKANPREIVTVFVQDESSYNELNAEVGDDLGPGGQLHGLVFDPDAEPWKVAERGWPKVSRMIAENKRLLLFSDVNDADKNRLGFAFGRDWTAENYWSMGAGIGNSNWSCYSRWGNVPLSREESKFRRLFVMNHFRDAAGDITSGIDNQKALDRAQRFCSPAARKKPNFLAVDRYQTGDPMSAVDALNTYTYHGDTPGYGGVPDLQGGNWTVPRLTVMPLGDSITEGAGSSTRSSYRAALHPRLAARTPALDFVGSQKHGQLPDTDHEGHSGWLIEGLSANIDTWMAAARPNVVLLHIGTNDMDRDHQVATAPARLAGLIDQIIAASPATTVIVATLVPSTSPAVQARVNAYNTQIPRIVAERRAVGHKVEQVSMSALTTADLRDRLHPNDAGYVKMADAFYGGIERAARAGSISPEVVVRPAPPRSGFGDYQVDLNADRRADYLVVEANGAVRAWLNKGGDGRGGWTSAGTVATGVGVPGGRIRFADLNADGYADYLALDANGAVRAWLNKGGTGVAGWNAAGQIATGVGVPAEQVRFADLNGDGYADYTTVDTRGAVRAWLNQGGTGVAGWTEAGLIATGVGVPAEQVRFADVNADGYADYVVVDANSAVRAWLNKGGTGVAGWNAAGQIASGVGVPGSSVRFADLNADRRADYVVVEANGAVRAWLNNGGDGTGVGGGGWTSAGTIATGVGAPAGRVLFADVDADRRDDYLVVDANGAVRAWLNNSAAPAGGWTEAGQLTAGVGATGDQVRFADLNADGRADYLIVDANGSVRAWLNEGGDGSGGWTPLGLYASGVSGVTGAQVRFADVNADGRADYLAVAADGSVRAWLNQGGNGNGGWGSGTTLASGVTGATGDQVRLADLNADGRADYLIVDANGSVRAWFNNGGNGNGGWSPQGVYAPTVGASGGQVLFAEVNGDGRADHLALAADGSVRAWFNNGGELSGGWSALGTIASGVGAPASQVRI</sequence>
<dbReference type="eggNOG" id="COG2755">
    <property type="taxonomic scope" value="Bacteria"/>
</dbReference>
<dbReference type="PANTHER" id="PTHR13593">
    <property type="match status" value="1"/>
</dbReference>
<keyword evidence="4" id="KW-0614">Plasmid</keyword>
<protein>
    <submittedName>
        <fullName evidence="4">FG-GAP repeat domain protein</fullName>
    </submittedName>
</protein>
<feature type="compositionally biased region" description="Low complexity" evidence="2">
    <location>
        <begin position="120"/>
        <end position="165"/>
    </location>
</feature>
<dbReference type="CDD" id="cd08588">
    <property type="entry name" value="PI-PLCc_At5g67130_like"/>
    <property type="match status" value="1"/>
</dbReference>
<dbReference type="SUPFAM" id="SSF52266">
    <property type="entry name" value="SGNH hydrolase"/>
    <property type="match status" value="1"/>
</dbReference>
<dbReference type="InterPro" id="IPR013830">
    <property type="entry name" value="SGNH_hydro"/>
</dbReference>
<dbReference type="PROSITE" id="PS50007">
    <property type="entry name" value="PIPLC_X_DOMAIN"/>
    <property type="match status" value="1"/>
</dbReference>
<dbReference type="Pfam" id="PF26178">
    <property type="entry name" value="PI-PLC_cat"/>
    <property type="match status" value="1"/>
</dbReference>
<dbReference type="InterPro" id="IPR013517">
    <property type="entry name" value="FG-GAP"/>
</dbReference>
<dbReference type="SUPFAM" id="SSF51695">
    <property type="entry name" value="PLC-like phosphodiesterases"/>
    <property type="match status" value="1"/>
</dbReference>
<keyword evidence="5" id="KW-1185">Reference proteome</keyword>
<geneLocation type="plasmid" evidence="4 5">
    <name>pSCL4</name>
</geneLocation>
<organism evidence="4 5">
    <name type="scientific">Streptomyces clavuligerus</name>
    <dbReference type="NCBI Taxonomy" id="1901"/>
    <lineage>
        <taxon>Bacteria</taxon>
        <taxon>Bacillati</taxon>
        <taxon>Actinomycetota</taxon>
        <taxon>Actinomycetes</taxon>
        <taxon>Kitasatosporales</taxon>
        <taxon>Streptomycetaceae</taxon>
        <taxon>Streptomyces</taxon>
    </lineage>
</organism>
<dbReference type="OrthoDB" id="468550at2"/>
<feature type="region of interest" description="Disordered" evidence="2">
    <location>
        <begin position="120"/>
        <end position="175"/>
    </location>
</feature>
<reference evidence="4 5" key="1">
    <citation type="journal article" date="2010" name="Genome Biol. Evol.">
        <title>The sequence of a 1.8-mb bacterial linear plasmid reveals a rich evolutionary reservoir of secondary metabolic pathways.</title>
        <authorList>
            <person name="Medema M.H."/>
            <person name="Trefzer A."/>
            <person name="Kovalchuk A."/>
            <person name="van den Berg M."/>
            <person name="Mueller U."/>
            <person name="Heijne W."/>
            <person name="Wu L."/>
            <person name="Alam M.T."/>
            <person name="Ronning C.M."/>
            <person name="Nierman W.C."/>
            <person name="Bovenberg R.A.L."/>
            <person name="Breitling R."/>
            <person name="Takano E."/>
        </authorList>
    </citation>
    <scope>NUCLEOTIDE SEQUENCE [LARGE SCALE GENOMIC DNA]</scope>
    <source>
        <strain evidence="5">ATCC 27064 / DSM 738 / JCM 4710 / NBRC 13307 / NCIMB 12785 / NRRL 3585 / VKM Ac-602</strain>
        <plasmid evidence="4">pSCL4</plasmid>
    </source>
</reference>
<dbReference type="SUPFAM" id="SSF69318">
    <property type="entry name" value="Integrin alpha N-terminal domain"/>
    <property type="match status" value="2"/>
</dbReference>
<dbReference type="Gene3D" id="2.80.10.50">
    <property type="match status" value="1"/>
</dbReference>
<dbReference type="PANTHER" id="PTHR13593:SF140">
    <property type="entry name" value="PLC-LIKE PHOSPHODIESTERASE"/>
    <property type="match status" value="1"/>
</dbReference>
<evidence type="ECO:0000256" key="1">
    <source>
        <dbReference type="ARBA" id="ARBA00022729"/>
    </source>
</evidence>
<feature type="compositionally biased region" description="Basic and acidic residues" evidence="2">
    <location>
        <begin position="31"/>
        <end position="50"/>
    </location>
</feature>
<feature type="region of interest" description="Disordered" evidence="2">
    <location>
        <begin position="1"/>
        <end position="99"/>
    </location>
</feature>
<evidence type="ECO:0000259" key="3">
    <source>
        <dbReference type="Pfam" id="PF13472"/>
    </source>
</evidence>
<dbReference type="KEGG" id="sclf:BB341_28270"/>
<dbReference type="Proteomes" id="UP000002357">
    <property type="component" value="Plasmid pSCL4"/>
</dbReference>
<dbReference type="GO" id="GO:0008081">
    <property type="term" value="F:phosphoric diester hydrolase activity"/>
    <property type="evidence" value="ECO:0007669"/>
    <property type="project" value="InterPro"/>
</dbReference>
<dbReference type="eggNOG" id="COG3325">
    <property type="taxonomic scope" value="Bacteria"/>
</dbReference>
<evidence type="ECO:0000313" key="5">
    <source>
        <dbReference type="Proteomes" id="UP000002357"/>
    </source>
</evidence>
<keyword evidence="1" id="KW-0732">Signal</keyword>
<feature type="domain" description="SGNH hydrolase-type esterase" evidence="3">
    <location>
        <begin position="641"/>
        <end position="815"/>
    </location>
</feature>
<dbReference type="InterPro" id="IPR051057">
    <property type="entry name" value="PI-PLC_domain"/>
</dbReference>
<gene>
    <name evidence="4" type="ORF">SCLAV_p0811</name>
</gene>
<dbReference type="InterPro" id="IPR028994">
    <property type="entry name" value="Integrin_alpha_N"/>
</dbReference>
<dbReference type="Gene3D" id="3.40.50.1110">
    <property type="entry name" value="SGNH hydrolase"/>
    <property type="match status" value="1"/>
</dbReference>
<name>D5SK54_STRCL</name>
<dbReference type="GO" id="GO:0006629">
    <property type="term" value="P:lipid metabolic process"/>
    <property type="evidence" value="ECO:0007669"/>
    <property type="project" value="InterPro"/>
</dbReference>
<dbReference type="Gene3D" id="3.20.20.190">
    <property type="entry name" value="Phosphatidylinositol (PI) phosphodiesterase"/>
    <property type="match status" value="1"/>
</dbReference>
<dbReference type="Pfam" id="PF13517">
    <property type="entry name" value="FG-GAP_3"/>
    <property type="match status" value="4"/>
</dbReference>
<dbReference type="CDD" id="cd01833">
    <property type="entry name" value="XynB_like"/>
    <property type="match status" value="1"/>
</dbReference>
<accession>D5SK54</accession>
<dbReference type="Pfam" id="PF13472">
    <property type="entry name" value="Lipase_GDSL_2"/>
    <property type="match status" value="1"/>
</dbReference>
<dbReference type="EMBL" id="CM000914">
    <property type="protein sequence ID" value="EFG04297.2"/>
    <property type="molecule type" value="Genomic_DNA"/>
</dbReference>
<dbReference type="InterPro" id="IPR017946">
    <property type="entry name" value="PLC-like_Pdiesterase_TIM-brl"/>
</dbReference>